<evidence type="ECO:0000313" key="3">
    <source>
        <dbReference type="Proteomes" id="UP001610446"/>
    </source>
</evidence>
<comment type="caution">
    <text evidence="2">The sequence shown here is derived from an EMBL/GenBank/DDBJ whole genome shotgun (WGS) entry which is preliminary data.</text>
</comment>
<evidence type="ECO:0000256" key="1">
    <source>
        <dbReference type="SAM" id="MobiDB-lite"/>
    </source>
</evidence>
<accession>A0ABR4J967</accession>
<protein>
    <submittedName>
        <fullName evidence="2">Uncharacterized protein</fullName>
    </submittedName>
</protein>
<dbReference type="EMBL" id="JBFXLU010000185">
    <property type="protein sequence ID" value="KAL2836114.1"/>
    <property type="molecule type" value="Genomic_DNA"/>
</dbReference>
<organism evidence="2 3">
    <name type="scientific">Aspergillus pseudoustus</name>
    <dbReference type="NCBI Taxonomy" id="1810923"/>
    <lineage>
        <taxon>Eukaryota</taxon>
        <taxon>Fungi</taxon>
        <taxon>Dikarya</taxon>
        <taxon>Ascomycota</taxon>
        <taxon>Pezizomycotina</taxon>
        <taxon>Eurotiomycetes</taxon>
        <taxon>Eurotiomycetidae</taxon>
        <taxon>Eurotiales</taxon>
        <taxon>Aspergillaceae</taxon>
        <taxon>Aspergillus</taxon>
        <taxon>Aspergillus subgen. Nidulantes</taxon>
    </lineage>
</organism>
<proteinExistence type="predicted"/>
<evidence type="ECO:0000313" key="2">
    <source>
        <dbReference type="EMBL" id="KAL2836114.1"/>
    </source>
</evidence>
<feature type="region of interest" description="Disordered" evidence="1">
    <location>
        <begin position="69"/>
        <end position="116"/>
    </location>
</feature>
<keyword evidence="3" id="KW-1185">Reference proteome</keyword>
<feature type="compositionally biased region" description="Basic and acidic residues" evidence="1">
    <location>
        <begin position="100"/>
        <end position="114"/>
    </location>
</feature>
<sequence length="154" mass="17299">MRKRCRKQQGKGLGRKLPWKNSTRRATFLIGAVGKRNPGWSHDFDARANVSGFLTPILSSSHTLSHCMERSARNAAEPYQKKRNKGNVKHTSSSSTISTKKPDNLRSRNTEEPRQIFPRPALALGLLKRIYKINTNRPDTRNSGISLCLDGTSI</sequence>
<reference evidence="2 3" key="1">
    <citation type="submission" date="2024-07" db="EMBL/GenBank/DDBJ databases">
        <title>Section-level genome sequencing and comparative genomics of Aspergillus sections Usti and Cavernicolus.</title>
        <authorList>
            <consortium name="Lawrence Berkeley National Laboratory"/>
            <person name="Nybo J.L."/>
            <person name="Vesth T.C."/>
            <person name="Theobald S."/>
            <person name="Frisvad J.C."/>
            <person name="Larsen T.O."/>
            <person name="Kjaerboelling I."/>
            <person name="Rothschild-Mancinelli K."/>
            <person name="Lyhne E.K."/>
            <person name="Kogle M.E."/>
            <person name="Barry K."/>
            <person name="Clum A."/>
            <person name="Na H."/>
            <person name="Ledsgaard L."/>
            <person name="Lin J."/>
            <person name="Lipzen A."/>
            <person name="Kuo A."/>
            <person name="Riley R."/>
            <person name="Mondo S."/>
            <person name="Labutti K."/>
            <person name="Haridas S."/>
            <person name="Pangalinan J."/>
            <person name="Salamov A.A."/>
            <person name="Simmons B.A."/>
            <person name="Magnuson J.K."/>
            <person name="Chen J."/>
            <person name="Drula E."/>
            <person name="Henrissat B."/>
            <person name="Wiebenga A."/>
            <person name="Lubbers R.J."/>
            <person name="Gomes A.C."/>
            <person name="Makela M.R."/>
            <person name="Stajich J."/>
            <person name="Grigoriev I.V."/>
            <person name="Mortensen U.H."/>
            <person name="De Vries R.P."/>
            <person name="Baker S.E."/>
            <person name="Andersen M.R."/>
        </authorList>
    </citation>
    <scope>NUCLEOTIDE SEQUENCE [LARGE SCALE GENOMIC DNA]</scope>
    <source>
        <strain evidence="2 3">CBS 123904</strain>
    </source>
</reference>
<gene>
    <name evidence="2" type="ORF">BJY01DRAFT_61676</name>
</gene>
<dbReference type="Proteomes" id="UP001610446">
    <property type="component" value="Unassembled WGS sequence"/>
</dbReference>
<name>A0ABR4J967_9EURO</name>